<dbReference type="EMBL" id="CP121252">
    <property type="protein sequence ID" value="WFP15756.1"/>
    <property type="molecule type" value="Genomic_DNA"/>
</dbReference>
<dbReference type="Proteomes" id="UP001219037">
    <property type="component" value="Chromosome"/>
</dbReference>
<gene>
    <name evidence="1" type="ORF">P8192_10150</name>
</gene>
<accession>A0ABY8H3P3</accession>
<evidence type="ECO:0000313" key="1">
    <source>
        <dbReference type="EMBL" id="WFP15756.1"/>
    </source>
</evidence>
<evidence type="ECO:0000313" key="2">
    <source>
        <dbReference type="Proteomes" id="UP001219037"/>
    </source>
</evidence>
<sequence>MSLRDLEQIQHDVVEPRSRALLAEVVKCYEGGAHRAALVSLWIAVVADLTSKIRYLAESGDGQAAEVVDGLDRALANQTVSRVQEYERNILDTAEKRLGILLPRERVELERLNEDRNLCAHPGYIDDGEVFMPDAEVVRTHLVAANRAVFAQRPLAGKRILTTLENEVKSESWPNDDEYFLARFFQPARETVKVNLVKVLIKNSLRPPDRSNRVAKRSRESVYAIAAEAPALFEECLRSVLHTWETSASLGDEELVRAVGAYGSRSIFWSVFPGTGRSRLMALLDHCELGMLLDERFFVCGAPVDPIVAIRFKQIVDELDAEQLSRAVRQSMDHRAFVRPAIERVRLSASFRGAEANLRLVEKCSADLTPEDVALLREAIETNARDQVRLAGYTEAILSSIYSGCPTSVEARDEWSALAEWLHEQGVENDDEYYLYDAFNELVSANE</sequence>
<organism evidence="1 2">
    <name type="scientific">Citricoccus muralis</name>
    <dbReference type="NCBI Taxonomy" id="169134"/>
    <lineage>
        <taxon>Bacteria</taxon>
        <taxon>Bacillati</taxon>
        <taxon>Actinomycetota</taxon>
        <taxon>Actinomycetes</taxon>
        <taxon>Micrococcales</taxon>
        <taxon>Micrococcaceae</taxon>
        <taxon>Citricoccus</taxon>
    </lineage>
</organism>
<name>A0ABY8H3P3_9MICC</name>
<dbReference type="RefSeq" id="WP_278156759.1">
    <property type="nucleotide sequence ID" value="NZ_CP121252.1"/>
</dbReference>
<protein>
    <submittedName>
        <fullName evidence="1">Uncharacterized protein</fullName>
    </submittedName>
</protein>
<reference evidence="1 2" key="1">
    <citation type="submission" date="2023-04" db="EMBL/GenBank/DDBJ databases">
        <title>Funneling lignin-derived compounds into biodiesel using alkali-halophilic Citricoccus sp. P2.</title>
        <authorList>
            <person name="Luo C.-B."/>
        </authorList>
    </citation>
    <scope>NUCLEOTIDE SEQUENCE [LARGE SCALE GENOMIC DNA]</scope>
    <source>
        <strain evidence="1 2">P2</strain>
    </source>
</reference>
<proteinExistence type="predicted"/>
<keyword evidence="2" id="KW-1185">Reference proteome</keyword>